<organism evidence="3 4">
    <name type="scientific">Sinorhizobium medicae</name>
    <dbReference type="NCBI Taxonomy" id="110321"/>
    <lineage>
        <taxon>Bacteria</taxon>
        <taxon>Pseudomonadati</taxon>
        <taxon>Pseudomonadota</taxon>
        <taxon>Alphaproteobacteria</taxon>
        <taxon>Hyphomicrobiales</taxon>
        <taxon>Rhizobiaceae</taxon>
        <taxon>Sinorhizobium/Ensifer group</taxon>
        <taxon>Sinorhizobium</taxon>
    </lineage>
</organism>
<sequence>MARGELKTIKFQMMLSESEAMTLDAWAAEHGFKSRAEVIRRLCQLALLTDERANSVAKNLGIIDNLAVRFVKRMNSIRDAYDNSRVRMAEKQANLAEFYSEEFFDRVGDLAMDLDLILGMTEALRSNKSLDEVVEQLQKDRLRIQEASASLILARQNRREERKRLEGVDFLDLQKRMEGVIRRSPDLDLAEQAAHEEINRWLENAKANKKEMEKLDRERAAHLEERRKRRAEHLRDQDETDRDQGQT</sequence>
<proteinExistence type="predicted"/>
<evidence type="ECO:0000313" key="4">
    <source>
        <dbReference type="Proteomes" id="UP001190825"/>
    </source>
</evidence>
<feature type="compositionally biased region" description="Basic and acidic residues" evidence="2">
    <location>
        <begin position="209"/>
        <end position="226"/>
    </location>
</feature>
<reference evidence="3 4" key="1">
    <citation type="journal article" date="2018" name="FEMS Microbiol. Ecol.">
        <title>Co-invading symbiotic mutualists of Medicago polymorpha retain high ancestral diversity and contain diverse accessory genomes.</title>
        <authorList>
            <person name="Porter S.S."/>
            <person name="Faber-Hammond J.J."/>
            <person name="Friesen M.L."/>
        </authorList>
    </citation>
    <scope>NUCLEOTIDE SEQUENCE [LARGE SCALE GENOMIC DNA]</scope>
    <source>
        <strain evidence="3 4">Str16</strain>
    </source>
</reference>
<dbReference type="EMBL" id="NBUC01000067">
    <property type="protein sequence ID" value="PLU03783.1"/>
    <property type="molecule type" value="Genomic_DNA"/>
</dbReference>
<protein>
    <recommendedName>
        <fullName evidence="5">Ribbon-helix-helix protein CopG domain-containing protein</fullName>
    </recommendedName>
</protein>
<evidence type="ECO:0000256" key="2">
    <source>
        <dbReference type="SAM" id="MobiDB-lite"/>
    </source>
</evidence>
<dbReference type="Proteomes" id="UP001190825">
    <property type="component" value="Unassembled WGS sequence"/>
</dbReference>
<name>A0ABX4TLU2_9HYPH</name>
<dbReference type="RefSeq" id="WP_101779774.1">
    <property type="nucleotide sequence ID" value="NZ_NBUC01000067.1"/>
</dbReference>
<feature type="compositionally biased region" description="Basic and acidic residues" evidence="2">
    <location>
        <begin position="233"/>
        <end position="247"/>
    </location>
</feature>
<feature type="region of interest" description="Disordered" evidence="2">
    <location>
        <begin position="209"/>
        <end position="247"/>
    </location>
</feature>
<accession>A0ABX4TLU2</accession>
<evidence type="ECO:0008006" key="5">
    <source>
        <dbReference type="Google" id="ProtNLM"/>
    </source>
</evidence>
<evidence type="ECO:0000313" key="3">
    <source>
        <dbReference type="EMBL" id="PLU03783.1"/>
    </source>
</evidence>
<feature type="coiled-coil region" evidence="1">
    <location>
        <begin position="120"/>
        <end position="147"/>
    </location>
</feature>
<comment type="caution">
    <text evidence="3">The sequence shown here is derived from an EMBL/GenBank/DDBJ whole genome shotgun (WGS) entry which is preliminary data.</text>
</comment>
<keyword evidence="4" id="KW-1185">Reference proteome</keyword>
<keyword evidence="1" id="KW-0175">Coiled coil</keyword>
<gene>
    <name evidence="3" type="ORF">BMJ33_12820</name>
</gene>
<evidence type="ECO:0000256" key="1">
    <source>
        <dbReference type="SAM" id="Coils"/>
    </source>
</evidence>